<reference evidence="2 3" key="1">
    <citation type="submission" date="2023-10" db="EMBL/GenBank/DDBJ databases">
        <title>Niallia locisalis sp.nov. isolated from a salt pond sample.</title>
        <authorList>
            <person name="Li X.-J."/>
            <person name="Dong L."/>
        </authorList>
    </citation>
    <scope>NUCLEOTIDE SEQUENCE [LARGE SCALE GENOMIC DNA]</scope>
    <source>
        <strain evidence="2 3">DSM 29761</strain>
    </source>
</reference>
<name>A0ABZ2CLE8_9BACI</name>
<feature type="transmembrane region" description="Helical" evidence="1">
    <location>
        <begin position="86"/>
        <end position="107"/>
    </location>
</feature>
<evidence type="ECO:0000256" key="1">
    <source>
        <dbReference type="SAM" id="Phobius"/>
    </source>
</evidence>
<evidence type="ECO:0000313" key="3">
    <source>
        <dbReference type="Proteomes" id="UP001357223"/>
    </source>
</evidence>
<accession>A0ABZ2CLE8</accession>
<keyword evidence="1" id="KW-0812">Transmembrane</keyword>
<feature type="transmembrane region" description="Helical" evidence="1">
    <location>
        <begin position="46"/>
        <end position="66"/>
    </location>
</feature>
<proteinExistence type="predicted"/>
<evidence type="ECO:0000313" key="2">
    <source>
        <dbReference type="EMBL" id="WVX84222.1"/>
    </source>
</evidence>
<keyword evidence="1" id="KW-0472">Membrane</keyword>
<dbReference type="EMBL" id="CP137640">
    <property type="protein sequence ID" value="WVX84222.1"/>
    <property type="molecule type" value="Genomic_DNA"/>
</dbReference>
<dbReference type="Proteomes" id="UP001357223">
    <property type="component" value="Chromosome"/>
</dbReference>
<keyword evidence="1" id="KW-1133">Transmembrane helix</keyword>
<feature type="transmembrane region" description="Helical" evidence="1">
    <location>
        <begin position="6"/>
        <end position="25"/>
    </location>
</feature>
<dbReference type="RefSeq" id="WP_338453095.1">
    <property type="nucleotide sequence ID" value="NZ_CP137640.1"/>
</dbReference>
<sequence length="150" mass="17196">MMTIFYWIIIVLLLTYEPIYGYFDYQRFKARVRRFPNERVKYYSKVMLGLWIPAIVILGLTAFGPVTLKDIGLSGIAINTAALGKWTTFISLGLAVIYLLSLCYYIIGSKVSEKMQNNIAEIQKKQLEASTFADIMPVSKEDKKVWTFVS</sequence>
<gene>
    <name evidence="2" type="ORF">R4Z09_15215</name>
</gene>
<protein>
    <submittedName>
        <fullName evidence="2">Uncharacterized protein</fullName>
    </submittedName>
</protein>
<keyword evidence="3" id="KW-1185">Reference proteome</keyword>
<organism evidence="2 3">
    <name type="scientific">Niallia oryzisoli</name>
    <dbReference type="NCBI Taxonomy" id="1737571"/>
    <lineage>
        <taxon>Bacteria</taxon>
        <taxon>Bacillati</taxon>
        <taxon>Bacillota</taxon>
        <taxon>Bacilli</taxon>
        <taxon>Bacillales</taxon>
        <taxon>Bacillaceae</taxon>
        <taxon>Niallia</taxon>
    </lineage>
</organism>